<protein>
    <submittedName>
        <fullName evidence="1">TetR family transcriptional regulator</fullName>
    </submittedName>
</protein>
<reference evidence="1 2" key="1">
    <citation type="submission" date="2015-03" db="EMBL/GenBank/DDBJ databases">
        <authorList>
            <consortium name="Pathogen Informatics"/>
        </authorList>
    </citation>
    <scope>NUCLEOTIDE SEQUENCE [LARGE SCALE GENOMIC DNA]</scope>
    <source>
        <strain evidence="1 2">C09601061</strain>
    </source>
</reference>
<sequence>MSRIAEVVSGIDRDNTLDPEVERDLRVIIHGWLAFTFELCRQRIMDPSTDAERLADACAHALLDAISRLPQIPAELADAMATARM</sequence>
<dbReference type="Proteomes" id="UP000046680">
    <property type="component" value="Unassembled WGS sequence"/>
</dbReference>
<dbReference type="EMBL" id="CGCX01002500">
    <property type="protein sequence ID" value="CFS12703.1"/>
    <property type="molecule type" value="Genomic_DNA"/>
</dbReference>
<evidence type="ECO:0000313" key="1">
    <source>
        <dbReference type="EMBL" id="CFS12703.1"/>
    </source>
</evidence>
<accession>A0A654U6W7</accession>
<proteinExistence type="predicted"/>
<name>A0A654U6W7_MYCTX</name>
<organism evidence="1 2">
    <name type="scientific">Mycobacterium tuberculosis</name>
    <dbReference type="NCBI Taxonomy" id="1773"/>
    <lineage>
        <taxon>Bacteria</taxon>
        <taxon>Bacillati</taxon>
        <taxon>Actinomycetota</taxon>
        <taxon>Actinomycetes</taxon>
        <taxon>Mycobacteriales</taxon>
        <taxon>Mycobacteriaceae</taxon>
        <taxon>Mycobacterium</taxon>
        <taxon>Mycobacterium tuberculosis complex</taxon>
    </lineage>
</organism>
<gene>
    <name evidence="1" type="ORF">ERS007657_04149</name>
</gene>
<dbReference type="AlphaFoldDB" id="A0A654U6W7"/>
<evidence type="ECO:0000313" key="2">
    <source>
        <dbReference type="Proteomes" id="UP000046680"/>
    </source>
</evidence>